<dbReference type="InterPro" id="IPR036397">
    <property type="entry name" value="RNaseH_sf"/>
</dbReference>
<dbReference type="OrthoDB" id="10249562at2759"/>
<dbReference type="GO" id="GO:0003676">
    <property type="term" value="F:nucleic acid binding"/>
    <property type="evidence" value="ECO:0007669"/>
    <property type="project" value="InterPro"/>
</dbReference>
<feature type="compositionally biased region" description="Basic residues" evidence="1">
    <location>
        <begin position="86"/>
        <end position="98"/>
    </location>
</feature>
<reference evidence="2" key="1">
    <citation type="journal article" date="2021" name="IMA Fungus">
        <title>Genomic characterization of three marine fungi, including Emericellopsis atlantica sp. nov. with signatures of a generalist lifestyle and marine biomass degradation.</title>
        <authorList>
            <person name="Hagestad O.C."/>
            <person name="Hou L."/>
            <person name="Andersen J.H."/>
            <person name="Hansen E.H."/>
            <person name="Altermark B."/>
            <person name="Li C."/>
            <person name="Kuhnert E."/>
            <person name="Cox R.J."/>
            <person name="Crous P.W."/>
            <person name="Spatafora J.W."/>
            <person name="Lail K."/>
            <person name="Amirebrahimi M."/>
            <person name="Lipzen A."/>
            <person name="Pangilinan J."/>
            <person name="Andreopoulos W."/>
            <person name="Hayes R.D."/>
            <person name="Ng V."/>
            <person name="Grigoriev I.V."/>
            <person name="Jackson S.A."/>
            <person name="Sutton T.D.S."/>
            <person name="Dobson A.D.W."/>
            <person name="Rama T."/>
        </authorList>
    </citation>
    <scope>NUCLEOTIDE SEQUENCE</scope>
    <source>
        <strain evidence="2">TRa3180A</strain>
    </source>
</reference>
<organism evidence="2 3">
    <name type="scientific">Calycina marina</name>
    <dbReference type="NCBI Taxonomy" id="1763456"/>
    <lineage>
        <taxon>Eukaryota</taxon>
        <taxon>Fungi</taxon>
        <taxon>Dikarya</taxon>
        <taxon>Ascomycota</taxon>
        <taxon>Pezizomycotina</taxon>
        <taxon>Leotiomycetes</taxon>
        <taxon>Helotiales</taxon>
        <taxon>Pezizellaceae</taxon>
        <taxon>Calycina</taxon>
    </lineage>
</organism>
<keyword evidence="3" id="KW-1185">Reference proteome</keyword>
<evidence type="ECO:0000256" key="1">
    <source>
        <dbReference type="SAM" id="MobiDB-lite"/>
    </source>
</evidence>
<dbReference type="EMBL" id="MU253996">
    <property type="protein sequence ID" value="KAG9243213.1"/>
    <property type="molecule type" value="Genomic_DNA"/>
</dbReference>
<protein>
    <submittedName>
        <fullName evidence="2">Uncharacterized protein</fullName>
    </submittedName>
</protein>
<sequence length="116" mass="13654">MGIKTIDNFWAFKVFTDEAHIDPGSQAIEDILREEGKRYDTVNIEERRPLQGSKFHIAAAISWWGKSNLKFYSDEEDCEERIPYPSKHRRRPRTKTVRLRSTSNEMGRGKAARRRD</sequence>
<feature type="region of interest" description="Disordered" evidence="1">
    <location>
        <begin position="82"/>
        <end position="116"/>
    </location>
</feature>
<evidence type="ECO:0000313" key="3">
    <source>
        <dbReference type="Proteomes" id="UP000887226"/>
    </source>
</evidence>
<gene>
    <name evidence="2" type="ORF">BJ878DRAFT_543482</name>
</gene>
<dbReference type="Proteomes" id="UP000887226">
    <property type="component" value="Unassembled WGS sequence"/>
</dbReference>
<name>A0A9P7Z1J5_9HELO</name>
<dbReference type="Gene3D" id="3.30.420.10">
    <property type="entry name" value="Ribonuclease H-like superfamily/Ribonuclease H"/>
    <property type="match status" value="1"/>
</dbReference>
<evidence type="ECO:0000313" key="2">
    <source>
        <dbReference type="EMBL" id="KAG9243213.1"/>
    </source>
</evidence>
<comment type="caution">
    <text evidence="2">The sequence shown here is derived from an EMBL/GenBank/DDBJ whole genome shotgun (WGS) entry which is preliminary data.</text>
</comment>
<proteinExistence type="predicted"/>
<accession>A0A9P7Z1J5</accession>
<dbReference type="AlphaFoldDB" id="A0A9P7Z1J5"/>